<dbReference type="SMART" id="SM01370">
    <property type="entry name" value="TAFII55_N"/>
    <property type="match status" value="1"/>
</dbReference>
<organism evidence="8 9">
    <name type="scientific">Maudiozyma exigua</name>
    <name type="common">Yeast</name>
    <name type="synonym">Kazachstania exigua</name>
    <dbReference type="NCBI Taxonomy" id="34358"/>
    <lineage>
        <taxon>Eukaryota</taxon>
        <taxon>Fungi</taxon>
        <taxon>Dikarya</taxon>
        <taxon>Ascomycota</taxon>
        <taxon>Saccharomycotina</taxon>
        <taxon>Saccharomycetes</taxon>
        <taxon>Saccharomycetales</taxon>
        <taxon>Saccharomycetaceae</taxon>
        <taxon>Maudiozyma</taxon>
    </lineage>
</organism>
<dbReference type="GO" id="GO:0005669">
    <property type="term" value="C:transcription factor TFIID complex"/>
    <property type="evidence" value="ECO:0007669"/>
    <property type="project" value="InterPro"/>
</dbReference>
<evidence type="ECO:0000256" key="1">
    <source>
        <dbReference type="ARBA" id="ARBA00004123"/>
    </source>
</evidence>
<feature type="domain" description="TAFII55 protein conserved region" evidence="7">
    <location>
        <begin position="118"/>
        <end position="311"/>
    </location>
</feature>
<gene>
    <name evidence="8" type="primary">TAF7</name>
    <name evidence="8" type="ORF">C6P45_000396</name>
</gene>
<evidence type="ECO:0000259" key="7">
    <source>
        <dbReference type="SMART" id="SM01370"/>
    </source>
</evidence>
<dbReference type="PANTHER" id="PTHR12228:SF0">
    <property type="entry name" value="TATA-BOX BINDING PROTEIN ASSOCIATED FACTOR 7"/>
    <property type="match status" value="1"/>
</dbReference>
<sequence>MAVIKIKKPRNPDESNADEPKLKKIRINTKGSGASSTVSTPKIKINLKSGASTPQNGMKKEKSSSSLKVKLNLKKNKNDQNDVIKTKVKTPRLRLKPIRVPGDGYDSEASDIEDDPLIESGIILRVQPDIQVEFIRNSIESGDYSGISIKWKADRHAVVTINDVMYGAILVDLPTIVEVNKSVDRKNLVKTLDVDQMLLCIQTIKDEDDVFLLNPPDTEDLISKHYEGIQDEINENKKAFFKSQHGNQLTETEQKYLKNITQKRYDYKNGLTPPLYNVRNRRFRRKMSAVELDYVEKTVEMLLKQDQESEEVNYELVDPSKVLLKTTSSVNVVAETEEMKPAVHSPGAVEDEDELDLDAAFQSDEDEGTTQMNKLDGVLEGEIQQYSDAEIDNDVEEDEEDDDEEDDEDDEDEDEETGEKDESRQHVKLLEDELRELESTLSHTKKKSEKVTNPLLKSRFLDNIKKLEKEVELKRKQLKANEEPNGEPDTTEAAQIEDGDANNDEDLEDEEEDDNDNDNEDDDDDQDDEEIEVDAEEELPDENGTQGDENRVENEAEPETEPTNNQEELDQNDLDMMMLFGTEGDEGEED</sequence>
<feature type="compositionally biased region" description="Polar residues" evidence="6">
    <location>
        <begin position="29"/>
        <end position="40"/>
    </location>
</feature>
<feature type="region of interest" description="Disordered" evidence="6">
    <location>
        <begin position="475"/>
        <end position="590"/>
    </location>
</feature>
<dbReference type="OrthoDB" id="153872at2759"/>
<comment type="subcellular location">
    <subcellularLocation>
        <location evidence="1">Nucleus</location>
    </subcellularLocation>
</comment>
<evidence type="ECO:0000313" key="9">
    <source>
        <dbReference type="Proteomes" id="UP000750334"/>
    </source>
</evidence>
<evidence type="ECO:0000256" key="6">
    <source>
        <dbReference type="SAM" id="MobiDB-lite"/>
    </source>
</evidence>
<dbReference type="EMBL" id="PUHR01000011">
    <property type="protein sequence ID" value="KAG0671564.1"/>
    <property type="molecule type" value="Genomic_DNA"/>
</dbReference>
<keyword evidence="4" id="KW-0804">Transcription</keyword>
<dbReference type="Pfam" id="PF04658">
    <property type="entry name" value="TAFII55_N"/>
    <property type="match status" value="1"/>
</dbReference>
<comment type="caution">
    <text evidence="8">The sequence shown here is derived from an EMBL/GenBank/DDBJ whole genome shotgun (WGS) entry which is preliminary data.</text>
</comment>
<keyword evidence="9" id="KW-1185">Reference proteome</keyword>
<comment type="similarity">
    <text evidence="2">Belongs to the TAF7 family.</text>
</comment>
<dbReference type="PANTHER" id="PTHR12228">
    <property type="entry name" value="TRANSCRIPTION INITIATION FACTOR TFIID 55 KD SUBUNIT-RELATED"/>
    <property type="match status" value="1"/>
</dbReference>
<evidence type="ECO:0000256" key="3">
    <source>
        <dbReference type="ARBA" id="ARBA00023015"/>
    </source>
</evidence>
<feature type="compositionally biased region" description="Basic and acidic residues" evidence="6">
    <location>
        <begin position="10"/>
        <end position="22"/>
    </location>
</feature>
<dbReference type="InterPro" id="IPR006751">
    <property type="entry name" value="TAFII55_prot_cons_reg"/>
</dbReference>
<evidence type="ECO:0000256" key="2">
    <source>
        <dbReference type="ARBA" id="ARBA00009368"/>
    </source>
</evidence>
<name>A0A9P7BC15_MAUEX</name>
<dbReference type="AlphaFoldDB" id="A0A9P7BC15"/>
<keyword evidence="5" id="KW-0539">Nucleus</keyword>
<dbReference type="CDD" id="cd08047">
    <property type="entry name" value="TAF7"/>
    <property type="match status" value="1"/>
</dbReference>
<evidence type="ECO:0000313" key="8">
    <source>
        <dbReference type="EMBL" id="KAG0671564.1"/>
    </source>
</evidence>
<feature type="compositionally biased region" description="Acidic residues" evidence="6">
    <location>
        <begin position="389"/>
        <end position="419"/>
    </location>
</feature>
<dbReference type="Proteomes" id="UP000750334">
    <property type="component" value="Unassembled WGS sequence"/>
</dbReference>
<protein>
    <submittedName>
        <fullName evidence="8">Transcription initiation factor TFIID subunit 7</fullName>
    </submittedName>
</protein>
<dbReference type="InterPro" id="IPR037817">
    <property type="entry name" value="TAF7"/>
</dbReference>
<proteinExistence type="inferred from homology"/>
<evidence type="ECO:0000256" key="5">
    <source>
        <dbReference type="ARBA" id="ARBA00023242"/>
    </source>
</evidence>
<dbReference type="GO" id="GO:0051123">
    <property type="term" value="P:RNA polymerase II preinitiation complex assembly"/>
    <property type="evidence" value="ECO:0007669"/>
    <property type="project" value="TreeGrafter"/>
</dbReference>
<dbReference type="GO" id="GO:0016251">
    <property type="term" value="F:RNA polymerase II general transcription initiation factor activity"/>
    <property type="evidence" value="ECO:0007669"/>
    <property type="project" value="TreeGrafter"/>
</dbReference>
<evidence type="ECO:0000256" key="4">
    <source>
        <dbReference type="ARBA" id="ARBA00023163"/>
    </source>
</evidence>
<feature type="region of interest" description="Disordered" evidence="6">
    <location>
        <begin position="384"/>
        <end position="463"/>
    </location>
</feature>
<feature type="region of interest" description="Disordered" evidence="6">
    <location>
        <begin position="1"/>
        <end position="66"/>
    </location>
</feature>
<reference evidence="8 9" key="1">
    <citation type="submission" date="2020-11" db="EMBL/GenBank/DDBJ databases">
        <title>Kefir isolates.</title>
        <authorList>
            <person name="Marcisauskas S."/>
            <person name="Kim Y."/>
            <person name="Blasche S."/>
        </authorList>
    </citation>
    <scope>NUCLEOTIDE SEQUENCE [LARGE SCALE GENOMIC DNA]</scope>
    <source>
        <strain evidence="8 9">OG2</strain>
    </source>
</reference>
<accession>A0A9P7BC15</accession>
<keyword evidence="3" id="KW-0805">Transcription regulation</keyword>
<feature type="compositionally biased region" description="Basic and acidic residues" evidence="6">
    <location>
        <begin position="420"/>
        <end position="438"/>
    </location>
</feature>
<feature type="compositionally biased region" description="Acidic residues" evidence="6">
    <location>
        <begin position="484"/>
        <end position="541"/>
    </location>
</feature>